<dbReference type="FunCoup" id="A0A448YGT2">
    <property type="interactions" value="402"/>
</dbReference>
<evidence type="ECO:0000313" key="8">
    <source>
        <dbReference type="Proteomes" id="UP000290900"/>
    </source>
</evidence>
<gene>
    <name evidence="7" type="ORF">BRENAR_LOCUS778</name>
</gene>
<name>A0A448YGT2_BRENA</name>
<dbReference type="SUPFAM" id="SSF54534">
    <property type="entry name" value="FKBP-like"/>
    <property type="match status" value="1"/>
</dbReference>
<keyword evidence="3 5" id="KW-0413">Isomerase</keyword>
<keyword evidence="2 5" id="KW-0697">Rotamase</keyword>
<dbReference type="GO" id="GO:0003755">
    <property type="term" value="F:peptidyl-prolyl cis-trans isomerase activity"/>
    <property type="evidence" value="ECO:0007669"/>
    <property type="project" value="UniProtKB-KW"/>
</dbReference>
<dbReference type="GO" id="GO:0005737">
    <property type="term" value="C:cytoplasm"/>
    <property type="evidence" value="ECO:0007669"/>
    <property type="project" value="TreeGrafter"/>
</dbReference>
<dbReference type="AlphaFoldDB" id="A0A448YGT2"/>
<feature type="domain" description="PPIase FKBP-type" evidence="6">
    <location>
        <begin position="21"/>
        <end position="109"/>
    </location>
</feature>
<evidence type="ECO:0000313" key="7">
    <source>
        <dbReference type="EMBL" id="VEU20043.1"/>
    </source>
</evidence>
<dbReference type="InParanoid" id="A0A448YGT2"/>
<dbReference type="InterPro" id="IPR046357">
    <property type="entry name" value="PPIase_dom_sf"/>
</dbReference>
<dbReference type="PANTHER" id="PTHR10516:SF443">
    <property type="entry name" value="FK506-BINDING PROTEIN 59-RELATED"/>
    <property type="match status" value="1"/>
</dbReference>
<dbReference type="EC" id="5.2.1.8" evidence="5"/>
<reference evidence="7 8" key="1">
    <citation type="submission" date="2018-12" db="EMBL/GenBank/DDBJ databases">
        <authorList>
            <person name="Tiukova I."/>
            <person name="Dainat J."/>
        </authorList>
    </citation>
    <scope>NUCLEOTIDE SEQUENCE [LARGE SCALE GENOMIC DNA]</scope>
</reference>
<dbReference type="Pfam" id="PF00254">
    <property type="entry name" value="FKBP_C"/>
    <property type="match status" value="1"/>
</dbReference>
<evidence type="ECO:0000256" key="5">
    <source>
        <dbReference type="PROSITE-ProRule" id="PRU00277"/>
    </source>
</evidence>
<dbReference type="Proteomes" id="UP000290900">
    <property type="component" value="Unassembled WGS sequence"/>
</dbReference>
<protein>
    <recommendedName>
        <fullName evidence="5">peptidylprolyl isomerase</fullName>
        <ecNumber evidence="5">5.2.1.8</ecNumber>
    </recommendedName>
</protein>
<dbReference type="OrthoDB" id="1902587at2759"/>
<dbReference type="InterPro" id="IPR050689">
    <property type="entry name" value="FKBP-type_PPIase"/>
</dbReference>
<dbReference type="STRING" id="13370.A0A448YGT2"/>
<comment type="catalytic activity">
    <reaction evidence="1 5">
        <text>[protein]-peptidylproline (omega=180) = [protein]-peptidylproline (omega=0)</text>
        <dbReference type="Rhea" id="RHEA:16237"/>
        <dbReference type="Rhea" id="RHEA-COMP:10747"/>
        <dbReference type="Rhea" id="RHEA-COMP:10748"/>
        <dbReference type="ChEBI" id="CHEBI:83833"/>
        <dbReference type="ChEBI" id="CHEBI:83834"/>
        <dbReference type="EC" id="5.2.1.8"/>
    </reaction>
</comment>
<dbReference type="Gene3D" id="3.10.50.40">
    <property type="match status" value="1"/>
</dbReference>
<evidence type="ECO:0000256" key="2">
    <source>
        <dbReference type="ARBA" id="ARBA00023110"/>
    </source>
</evidence>
<dbReference type="InterPro" id="IPR001179">
    <property type="entry name" value="PPIase_FKBP_dom"/>
</dbReference>
<evidence type="ECO:0000256" key="1">
    <source>
        <dbReference type="ARBA" id="ARBA00000971"/>
    </source>
</evidence>
<evidence type="ECO:0000256" key="3">
    <source>
        <dbReference type="ARBA" id="ARBA00023235"/>
    </source>
</evidence>
<evidence type="ECO:0000259" key="6">
    <source>
        <dbReference type="PROSITE" id="PS50059"/>
    </source>
</evidence>
<keyword evidence="8" id="KW-1185">Reference proteome</keyword>
<evidence type="ECO:0000256" key="4">
    <source>
        <dbReference type="ARBA" id="ARBA00038106"/>
    </source>
</evidence>
<dbReference type="EMBL" id="CAACVR010000001">
    <property type="protein sequence ID" value="VEU20043.1"/>
    <property type="molecule type" value="Genomic_DNA"/>
</dbReference>
<accession>A0A448YGT2</accession>
<proteinExistence type="inferred from homology"/>
<sequence length="109" mass="11769">MSALKIEVLAPGDGKTFPQAGDLVTVHYTGTLENGKKFDSSRDRSKPFQFRLGQGMVIAGWDQGFAKMSLGEKALLTIPGDLAYGSRGFPGLIPPNATLLFDVELLRIN</sequence>
<organism evidence="7 8">
    <name type="scientific">Brettanomyces naardenensis</name>
    <name type="common">Yeast</name>
    <dbReference type="NCBI Taxonomy" id="13370"/>
    <lineage>
        <taxon>Eukaryota</taxon>
        <taxon>Fungi</taxon>
        <taxon>Dikarya</taxon>
        <taxon>Ascomycota</taxon>
        <taxon>Saccharomycotina</taxon>
        <taxon>Pichiomycetes</taxon>
        <taxon>Pichiales</taxon>
        <taxon>Pichiaceae</taxon>
        <taxon>Brettanomyces</taxon>
    </lineage>
</organism>
<comment type="similarity">
    <text evidence="4">Belongs to the FKBP-type PPIase family. FKBP1 subfamily.</text>
</comment>
<dbReference type="PROSITE" id="PS50059">
    <property type="entry name" value="FKBP_PPIASE"/>
    <property type="match status" value="1"/>
</dbReference>
<dbReference type="PANTHER" id="PTHR10516">
    <property type="entry name" value="PEPTIDYL-PROLYL CIS-TRANS ISOMERASE"/>
    <property type="match status" value="1"/>
</dbReference>
<dbReference type="FunFam" id="3.10.50.40:FF:000025">
    <property type="entry name" value="Peptidylprolyl isomerase"/>
    <property type="match status" value="1"/>
</dbReference>